<dbReference type="SUPFAM" id="SSF140931">
    <property type="entry name" value="Fic-like"/>
    <property type="match status" value="1"/>
</dbReference>
<dbReference type="Gene3D" id="1.10.3290.10">
    <property type="entry name" value="Fido-like domain"/>
    <property type="match status" value="1"/>
</dbReference>
<evidence type="ECO:0000313" key="4">
    <source>
        <dbReference type="EMBL" id="QAA92432.1"/>
    </source>
</evidence>
<dbReference type="OrthoDB" id="9813719at2"/>
<gene>
    <name evidence="4" type="ORF">CKA81_00135</name>
</gene>
<dbReference type="AlphaFoldDB" id="A0A410G7Z8"/>
<name>A0A410G7Z8_9BURK</name>
<proteinExistence type="predicted"/>
<dbReference type="PANTHER" id="PTHR13504">
    <property type="entry name" value="FIDO DOMAIN-CONTAINING PROTEIN DDB_G0283145"/>
    <property type="match status" value="1"/>
</dbReference>
<feature type="active site" evidence="1">
    <location>
        <position position="327"/>
    </location>
</feature>
<dbReference type="PANTHER" id="PTHR13504:SF38">
    <property type="entry name" value="FIDO DOMAIN-CONTAINING PROTEIN"/>
    <property type="match status" value="1"/>
</dbReference>
<accession>A0A410G7Z8</accession>
<keyword evidence="2" id="KW-0067">ATP-binding</keyword>
<dbReference type="InterPro" id="IPR003812">
    <property type="entry name" value="Fido"/>
</dbReference>
<organism evidence="4 5">
    <name type="scientific">Pollutimonas thiosulfatoxidans</name>
    <dbReference type="NCBI Taxonomy" id="2028345"/>
    <lineage>
        <taxon>Bacteria</taxon>
        <taxon>Pseudomonadati</taxon>
        <taxon>Pseudomonadota</taxon>
        <taxon>Betaproteobacteria</taxon>
        <taxon>Burkholderiales</taxon>
        <taxon>Alcaligenaceae</taxon>
        <taxon>Pollutimonas</taxon>
    </lineage>
</organism>
<evidence type="ECO:0000256" key="1">
    <source>
        <dbReference type="PIRSR" id="PIRSR640198-1"/>
    </source>
</evidence>
<feature type="domain" description="Fido" evidence="3">
    <location>
        <begin position="242"/>
        <end position="397"/>
    </location>
</feature>
<dbReference type="InterPro" id="IPR040198">
    <property type="entry name" value="Fido_containing"/>
</dbReference>
<dbReference type="EMBL" id="CP022987">
    <property type="protein sequence ID" value="QAA92432.1"/>
    <property type="molecule type" value="Genomic_DNA"/>
</dbReference>
<dbReference type="PROSITE" id="PS51459">
    <property type="entry name" value="FIDO"/>
    <property type="match status" value="1"/>
</dbReference>
<evidence type="ECO:0000256" key="2">
    <source>
        <dbReference type="PIRSR" id="PIRSR640198-2"/>
    </source>
</evidence>
<protein>
    <submittedName>
        <fullName evidence="4">Cell filamentation protein Fic</fullName>
    </submittedName>
</protein>
<dbReference type="Pfam" id="PF02661">
    <property type="entry name" value="Fic"/>
    <property type="match status" value="1"/>
</dbReference>
<keyword evidence="2" id="KW-0547">Nucleotide-binding</keyword>
<evidence type="ECO:0000313" key="5">
    <source>
        <dbReference type="Proteomes" id="UP000283474"/>
    </source>
</evidence>
<dbReference type="KEGG" id="pus:CKA81_00135"/>
<keyword evidence="5" id="KW-1185">Reference proteome</keyword>
<dbReference type="Proteomes" id="UP000283474">
    <property type="component" value="Chromosome"/>
</dbReference>
<dbReference type="RefSeq" id="WP_128353477.1">
    <property type="nucleotide sequence ID" value="NZ_CP022987.1"/>
</dbReference>
<feature type="binding site" evidence="2">
    <location>
        <begin position="331"/>
        <end position="338"/>
    </location>
    <ligand>
        <name>ATP</name>
        <dbReference type="ChEBI" id="CHEBI:30616"/>
    </ligand>
</feature>
<evidence type="ECO:0000259" key="3">
    <source>
        <dbReference type="PROSITE" id="PS51459"/>
    </source>
</evidence>
<dbReference type="InterPro" id="IPR036597">
    <property type="entry name" value="Fido-like_dom_sf"/>
</dbReference>
<sequence>MSDLPSDPIGAAWLAQAYQVLPNGRMPVQSRLGGRRATQVSNGARMETYQEAMRPSAEPAAHLQFHLRHEVPQLEFLARLFAKTGPAFVQAWVNAEPTGQYARRAAFLYEWLTQDVLQVPERIGGNYVDVIDNTKLVAASADRVVKEPRWRINDNLPGTPYFCPTIVKTDATIQAIALDVPQLLQNLTDEFGDDLLQRAAVWMTLRESKASFAIEGEADRVSRIERFAQVMARRVGQGDTPLSESALAELQGEILGKRTTLTHFGLRQSPVFVGETVRYQDVVHYVAPPADDIATMLEGLRVFLDRTQGQSPVMRSAVAAFGFVYIHPLADGNGRIHRFLINDTLRRDGAVPEPLILPVSSVITDDSGERRNYARVLNEVSKPLMQEARGHIRFTPRHTTYPDGVVSNFEFNGNEQAQPAWRYPDLGPHVIYLSNIIGRTLTEQMREQSRYLRNHGRARQALKEVVEMPDHQADRILRSIEQNNGELSNALAKQMPILNEPRVWTEIIEAVSRAFQEDAPADSHILDRYHPSRPAGRES</sequence>
<reference evidence="4 5" key="1">
    <citation type="submission" date="2017-08" db="EMBL/GenBank/DDBJ databases">
        <authorList>
            <person name="Park S.-J."/>
            <person name="Kim H."/>
        </authorList>
    </citation>
    <scope>NUCLEOTIDE SEQUENCE [LARGE SCALE GENOMIC DNA]</scope>
    <source>
        <strain evidence="5">ye3</strain>
    </source>
</reference>
<dbReference type="GO" id="GO:0005524">
    <property type="term" value="F:ATP binding"/>
    <property type="evidence" value="ECO:0007669"/>
    <property type="project" value="UniProtKB-KW"/>
</dbReference>